<evidence type="ECO:0000313" key="3">
    <source>
        <dbReference type="Proteomes" id="UP000177486"/>
    </source>
</evidence>
<sequence>MNKEQPDLFPRAEKPEGNITNEPETPKEISDEIQARRKKQRDLKKQVPEDLARLKAKLGLDEPGPIFEKDK</sequence>
<dbReference type="Proteomes" id="UP000177486">
    <property type="component" value="Unassembled WGS sequence"/>
</dbReference>
<evidence type="ECO:0000313" key="2">
    <source>
        <dbReference type="EMBL" id="OGZ31286.1"/>
    </source>
</evidence>
<comment type="caution">
    <text evidence="2">The sequence shown here is derived from an EMBL/GenBank/DDBJ whole genome shotgun (WGS) entry which is preliminary data.</text>
</comment>
<reference evidence="2 3" key="1">
    <citation type="journal article" date="2016" name="Nat. Commun.">
        <title>Thousands of microbial genomes shed light on interconnected biogeochemical processes in an aquifer system.</title>
        <authorList>
            <person name="Anantharaman K."/>
            <person name="Brown C.T."/>
            <person name="Hug L.A."/>
            <person name="Sharon I."/>
            <person name="Castelle C.J."/>
            <person name="Probst A.J."/>
            <person name="Thomas B.C."/>
            <person name="Singh A."/>
            <person name="Wilkins M.J."/>
            <person name="Karaoz U."/>
            <person name="Brodie E.L."/>
            <person name="Williams K.H."/>
            <person name="Hubbard S.S."/>
            <person name="Banfield J.F."/>
        </authorList>
    </citation>
    <scope>NUCLEOTIDE SEQUENCE [LARGE SCALE GENOMIC DNA]</scope>
</reference>
<feature type="compositionally biased region" description="Basic and acidic residues" evidence="1">
    <location>
        <begin position="1"/>
        <end position="16"/>
    </location>
</feature>
<feature type="region of interest" description="Disordered" evidence="1">
    <location>
        <begin position="1"/>
        <end position="48"/>
    </location>
</feature>
<feature type="compositionally biased region" description="Basic and acidic residues" evidence="1">
    <location>
        <begin position="24"/>
        <end position="35"/>
    </location>
</feature>
<gene>
    <name evidence="2" type="ORF">A2931_02255</name>
</gene>
<evidence type="ECO:0000256" key="1">
    <source>
        <dbReference type="SAM" id="MobiDB-lite"/>
    </source>
</evidence>
<name>A0A1G2EZK9_9BACT</name>
<proteinExistence type="predicted"/>
<accession>A0A1G2EZK9</accession>
<organism evidence="2 3">
    <name type="scientific">Candidatus Niyogibacteria bacterium RIFCSPLOWO2_01_FULL_45_48</name>
    <dbReference type="NCBI Taxonomy" id="1801724"/>
    <lineage>
        <taxon>Bacteria</taxon>
        <taxon>Candidatus Niyogiibacteriota</taxon>
    </lineage>
</organism>
<protein>
    <submittedName>
        <fullName evidence="2">Uncharacterized protein</fullName>
    </submittedName>
</protein>
<dbReference type="AlphaFoldDB" id="A0A1G2EZK9"/>
<dbReference type="EMBL" id="MHMQ01000004">
    <property type="protein sequence ID" value="OGZ31286.1"/>
    <property type="molecule type" value="Genomic_DNA"/>
</dbReference>